<evidence type="ECO:0000259" key="3">
    <source>
        <dbReference type="Pfam" id="PF00881"/>
    </source>
</evidence>
<evidence type="ECO:0000313" key="4">
    <source>
        <dbReference type="EMBL" id="MEQ2561973.1"/>
    </source>
</evidence>
<dbReference type="PANTHER" id="PTHR43673:SF10">
    <property type="entry name" value="NADH DEHYDROGENASE_NAD(P)H NITROREDUCTASE XCC3605-RELATED"/>
    <property type="match status" value="1"/>
</dbReference>
<name>A0ABV1HJZ4_9FIRM</name>
<feature type="domain" description="Nitroreductase" evidence="3">
    <location>
        <begin position="7"/>
        <end position="159"/>
    </location>
</feature>
<gene>
    <name evidence="4" type="ORF">WMO41_02030</name>
</gene>
<keyword evidence="2" id="KW-0560">Oxidoreductase</keyword>
<evidence type="ECO:0000313" key="5">
    <source>
        <dbReference type="Proteomes" id="UP001437460"/>
    </source>
</evidence>
<keyword evidence="5" id="KW-1185">Reference proteome</keyword>
<sequence>MEFEKLIEERRSIRKYDSSRRATKEQMETVVQAAIQAPSWKNSQTARYYAILEEAKCEAFSENCLPQFNQNNSRGASYLVATFVKNRAGFNRETGEPDNECGNGWGYYDLGLQSENLILKAKELGLDTLIMGIRDAAKIHEMLHIPETEQVVSVIAVGYRDIDPEKPKRKTPDDILTFVED</sequence>
<proteinExistence type="inferred from homology"/>
<dbReference type="InterPro" id="IPR029479">
    <property type="entry name" value="Nitroreductase"/>
</dbReference>
<protein>
    <submittedName>
        <fullName evidence="4">Nitroreductase family protein</fullName>
    </submittedName>
</protein>
<dbReference type="SUPFAM" id="SSF55469">
    <property type="entry name" value="FMN-dependent nitroreductase-like"/>
    <property type="match status" value="1"/>
</dbReference>
<organism evidence="4 5">
    <name type="scientific">Ventrimonas faecis</name>
    <dbReference type="NCBI Taxonomy" id="3133170"/>
    <lineage>
        <taxon>Bacteria</taxon>
        <taxon>Bacillati</taxon>
        <taxon>Bacillota</taxon>
        <taxon>Clostridia</taxon>
        <taxon>Lachnospirales</taxon>
        <taxon>Lachnospiraceae</taxon>
        <taxon>Ventrimonas</taxon>
    </lineage>
</organism>
<dbReference type="EMBL" id="JBBMFJ010000002">
    <property type="protein sequence ID" value="MEQ2561973.1"/>
    <property type="molecule type" value="Genomic_DNA"/>
</dbReference>
<evidence type="ECO:0000256" key="1">
    <source>
        <dbReference type="ARBA" id="ARBA00007118"/>
    </source>
</evidence>
<evidence type="ECO:0000256" key="2">
    <source>
        <dbReference type="ARBA" id="ARBA00023002"/>
    </source>
</evidence>
<accession>A0ABV1HJZ4</accession>
<reference evidence="4 5" key="1">
    <citation type="submission" date="2024-03" db="EMBL/GenBank/DDBJ databases">
        <title>Human intestinal bacterial collection.</title>
        <authorList>
            <person name="Pauvert C."/>
            <person name="Hitch T.C.A."/>
            <person name="Clavel T."/>
        </authorList>
    </citation>
    <scope>NUCLEOTIDE SEQUENCE [LARGE SCALE GENOMIC DNA]</scope>
    <source>
        <strain evidence="4 5">CLA-AP-H27</strain>
    </source>
</reference>
<dbReference type="Gene3D" id="3.40.109.10">
    <property type="entry name" value="NADH Oxidase"/>
    <property type="match status" value="1"/>
</dbReference>
<dbReference type="InterPro" id="IPR000415">
    <property type="entry name" value="Nitroreductase-like"/>
</dbReference>
<dbReference type="PANTHER" id="PTHR43673">
    <property type="entry name" value="NAD(P)H NITROREDUCTASE YDGI-RELATED"/>
    <property type="match status" value="1"/>
</dbReference>
<comment type="similarity">
    <text evidence="1">Belongs to the nitroreductase family.</text>
</comment>
<comment type="caution">
    <text evidence="4">The sequence shown here is derived from an EMBL/GenBank/DDBJ whole genome shotgun (WGS) entry which is preliminary data.</text>
</comment>
<dbReference type="Pfam" id="PF00881">
    <property type="entry name" value="Nitroreductase"/>
    <property type="match status" value="1"/>
</dbReference>
<dbReference type="Proteomes" id="UP001437460">
    <property type="component" value="Unassembled WGS sequence"/>
</dbReference>
<dbReference type="RefSeq" id="WP_349228401.1">
    <property type="nucleotide sequence ID" value="NZ_JBBMFJ010000002.1"/>
</dbReference>
<dbReference type="CDD" id="cd02062">
    <property type="entry name" value="Nitro_FMN_reductase"/>
    <property type="match status" value="1"/>
</dbReference>